<reference evidence="1" key="1">
    <citation type="submission" date="2014-12" db="EMBL/GenBank/DDBJ databases">
        <title>Insight into the proteome of Arion vulgaris.</title>
        <authorList>
            <person name="Aradska J."/>
            <person name="Bulat T."/>
            <person name="Smidak R."/>
            <person name="Sarate P."/>
            <person name="Gangsoo J."/>
            <person name="Sialana F."/>
            <person name="Bilban M."/>
            <person name="Lubec G."/>
        </authorList>
    </citation>
    <scope>NUCLEOTIDE SEQUENCE</scope>
    <source>
        <tissue evidence="1">Skin</tissue>
    </source>
</reference>
<protein>
    <submittedName>
        <fullName evidence="1">Uncharacterized protein</fullName>
    </submittedName>
</protein>
<organism evidence="1">
    <name type="scientific">Arion vulgaris</name>
    <dbReference type="NCBI Taxonomy" id="1028688"/>
    <lineage>
        <taxon>Eukaryota</taxon>
        <taxon>Metazoa</taxon>
        <taxon>Spiralia</taxon>
        <taxon>Lophotrochozoa</taxon>
        <taxon>Mollusca</taxon>
        <taxon>Gastropoda</taxon>
        <taxon>Heterobranchia</taxon>
        <taxon>Euthyneura</taxon>
        <taxon>Panpulmonata</taxon>
        <taxon>Eupulmonata</taxon>
        <taxon>Stylommatophora</taxon>
        <taxon>Helicina</taxon>
        <taxon>Arionoidea</taxon>
        <taxon>Arionidae</taxon>
        <taxon>Arion</taxon>
    </lineage>
</organism>
<sequence>MNNYSCQAELFHLGVILTQCASSSNSKNMMDNQLDSVVNVSVYIRSTSFIS</sequence>
<dbReference type="EMBL" id="HACG01040949">
    <property type="protein sequence ID" value="CEK87814.1"/>
    <property type="molecule type" value="Transcribed_RNA"/>
</dbReference>
<proteinExistence type="predicted"/>
<name>A0A0B7B382_9EUPU</name>
<gene>
    <name evidence="1" type="primary">ORF161529</name>
</gene>
<accession>A0A0B7B382</accession>
<evidence type="ECO:0000313" key="1">
    <source>
        <dbReference type="EMBL" id="CEK87814.1"/>
    </source>
</evidence>
<dbReference type="AlphaFoldDB" id="A0A0B7B382"/>